<name>A0ABV7QG40_9PSEU</name>
<dbReference type="EMBL" id="JBHRWI010000013">
    <property type="protein sequence ID" value="MFC3510458.1"/>
    <property type="molecule type" value="Genomic_DNA"/>
</dbReference>
<dbReference type="Proteomes" id="UP001595764">
    <property type="component" value="Unassembled WGS sequence"/>
</dbReference>
<dbReference type="RefSeq" id="WP_377872023.1">
    <property type="nucleotide sequence ID" value="NZ_JBHMAY010000035.1"/>
</dbReference>
<sequence length="261" mass="27689">MRLPKAGIEVHIGIWVDTANLAEMVDRCQSLAGEFGGVAAEIIRCDPESPRRGFIATLYCAAPWAAGETAAQAMRSAVKPVAVKHRLNDEYLDFFGDPENGGYASLWFNEEEFSGYVLYLVHAAHGGLQLEEWDPGVREDFTLGDDSDLIAKVSHRFPGADVAAALGQALPIAESIGASGLQFLATDGSCEVVMFAVRPVVDGESLETSLRRVGATLAAQLGVDPSAFVLGGTGEDLVGALESVGDSQPVATLHRRTAEED</sequence>
<accession>A0ABV7QG40</accession>
<evidence type="ECO:0000313" key="1">
    <source>
        <dbReference type="EMBL" id="MFC3510458.1"/>
    </source>
</evidence>
<comment type="caution">
    <text evidence="1">The sequence shown here is derived from an EMBL/GenBank/DDBJ whole genome shotgun (WGS) entry which is preliminary data.</text>
</comment>
<evidence type="ECO:0000313" key="2">
    <source>
        <dbReference type="Proteomes" id="UP001595764"/>
    </source>
</evidence>
<keyword evidence="2" id="KW-1185">Reference proteome</keyword>
<reference evidence="2" key="1">
    <citation type="journal article" date="2019" name="Int. J. Syst. Evol. Microbiol.">
        <title>The Global Catalogue of Microorganisms (GCM) 10K type strain sequencing project: providing services to taxonomists for standard genome sequencing and annotation.</title>
        <authorList>
            <consortium name="The Broad Institute Genomics Platform"/>
            <consortium name="The Broad Institute Genome Sequencing Center for Infectious Disease"/>
            <person name="Wu L."/>
            <person name="Ma J."/>
        </authorList>
    </citation>
    <scope>NUCLEOTIDE SEQUENCE [LARGE SCALE GENOMIC DNA]</scope>
    <source>
        <strain evidence="2">CGMCC 4.7682</strain>
    </source>
</reference>
<organism evidence="1 2">
    <name type="scientific">Amycolatopsis halotolerans</name>
    <dbReference type="NCBI Taxonomy" id="330083"/>
    <lineage>
        <taxon>Bacteria</taxon>
        <taxon>Bacillati</taxon>
        <taxon>Actinomycetota</taxon>
        <taxon>Actinomycetes</taxon>
        <taxon>Pseudonocardiales</taxon>
        <taxon>Pseudonocardiaceae</taxon>
        <taxon>Amycolatopsis</taxon>
    </lineage>
</organism>
<proteinExistence type="predicted"/>
<protein>
    <submittedName>
        <fullName evidence="1">Uncharacterized protein</fullName>
    </submittedName>
</protein>
<gene>
    <name evidence="1" type="ORF">ACFORO_09810</name>
</gene>